<keyword evidence="1" id="KW-0732">Signal</keyword>
<feature type="chain" id="PRO_5045517264" evidence="1">
    <location>
        <begin position="25"/>
        <end position="89"/>
    </location>
</feature>
<accession>A0ABR4HWZ0</accession>
<reference evidence="2 3" key="1">
    <citation type="submission" date="2024-07" db="EMBL/GenBank/DDBJ databases">
        <title>Section-level genome sequencing and comparative genomics of Aspergillus sections Usti and Cavernicolus.</title>
        <authorList>
            <consortium name="Lawrence Berkeley National Laboratory"/>
            <person name="Nybo J.L."/>
            <person name="Vesth T.C."/>
            <person name="Theobald S."/>
            <person name="Frisvad J.C."/>
            <person name="Larsen T.O."/>
            <person name="Kjaerboelling I."/>
            <person name="Rothschild-Mancinelli K."/>
            <person name="Lyhne E.K."/>
            <person name="Kogle M.E."/>
            <person name="Barry K."/>
            <person name="Clum A."/>
            <person name="Na H."/>
            <person name="Ledsgaard L."/>
            <person name="Lin J."/>
            <person name="Lipzen A."/>
            <person name="Kuo A."/>
            <person name="Riley R."/>
            <person name="Mondo S."/>
            <person name="LaButti K."/>
            <person name="Haridas S."/>
            <person name="Pangalinan J."/>
            <person name="Salamov A.A."/>
            <person name="Simmons B.A."/>
            <person name="Magnuson J.K."/>
            <person name="Chen J."/>
            <person name="Drula E."/>
            <person name="Henrissat B."/>
            <person name="Wiebenga A."/>
            <person name="Lubbers R.J."/>
            <person name="Gomes A.C."/>
            <person name="Makela M.R."/>
            <person name="Stajich J."/>
            <person name="Grigoriev I.V."/>
            <person name="Mortensen U.H."/>
            <person name="De vries R.P."/>
            <person name="Baker S.E."/>
            <person name="Andersen M.R."/>
        </authorList>
    </citation>
    <scope>NUCLEOTIDE SEQUENCE [LARGE SCALE GENOMIC DNA]</scope>
    <source>
        <strain evidence="2 3">CBS 600.67</strain>
    </source>
</reference>
<evidence type="ECO:0000313" key="2">
    <source>
        <dbReference type="EMBL" id="KAL2819902.1"/>
    </source>
</evidence>
<comment type="caution">
    <text evidence="2">The sequence shown here is derived from an EMBL/GenBank/DDBJ whole genome shotgun (WGS) entry which is preliminary data.</text>
</comment>
<name>A0ABR4HWZ0_9EURO</name>
<proteinExistence type="predicted"/>
<evidence type="ECO:0000313" key="3">
    <source>
        <dbReference type="Proteomes" id="UP001610335"/>
    </source>
</evidence>
<sequence length="89" mass="9747">MHLPLLPLLASTLLSLSLSNPVTAQFEKPHGIDSGNTACAGACLPDPGLLPCERIQFRPQYGCFMCCISDDDLDNLDEGWDNDDDEHEE</sequence>
<organism evidence="2 3">
    <name type="scientific">Aspergillus cavernicola</name>
    <dbReference type="NCBI Taxonomy" id="176166"/>
    <lineage>
        <taxon>Eukaryota</taxon>
        <taxon>Fungi</taxon>
        <taxon>Dikarya</taxon>
        <taxon>Ascomycota</taxon>
        <taxon>Pezizomycotina</taxon>
        <taxon>Eurotiomycetes</taxon>
        <taxon>Eurotiomycetidae</taxon>
        <taxon>Eurotiales</taxon>
        <taxon>Aspergillaceae</taxon>
        <taxon>Aspergillus</taxon>
        <taxon>Aspergillus subgen. Nidulantes</taxon>
    </lineage>
</organism>
<gene>
    <name evidence="2" type="ORF">BDW59DRAFT_164812</name>
</gene>
<protein>
    <submittedName>
        <fullName evidence="2">Uncharacterized protein</fullName>
    </submittedName>
</protein>
<dbReference type="Proteomes" id="UP001610335">
    <property type="component" value="Unassembled WGS sequence"/>
</dbReference>
<feature type="signal peptide" evidence="1">
    <location>
        <begin position="1"/>
        <end position="24"/>
    </location>
</feature>
<dbReference type="EMBL" id="JBFXLS010000073">
    <property type="protein sequence ID" value="KAL2819902.1"/>
    <property type="molecule type" value="Genomic_DNA"/>
</dbReference>
<keyword evidence="3" id="KW-1185">Reference proteome</keyword>
<evidence type="ECO:0000256" key="1">
    <source>
        <dbReference type="SAM" id="SignalP"/>
    </source>
</evidence>